<dbReference type="SUPFAM" id="SSF53335">
    <property type="entry name" value="S-adenosyl-L-methionine-dependent methyltransferases"/>
    <property type="match status" value="1"/>
</dbReference>
<sequence length="264" mass="28328">MPELTRVPAGVDPSVPSSARVYDYLLDGKDNFEVDRAVATRLLHVAPDTRRVARASRRFLVGAVRHMALAGVRQFLDLGAGIPTSPSVHETAGGVRPGARVVYVDYDPVVKLHNDVLLAVGEDVISVQADLRDPESVLGDPQVTALIDFSRPIGLLLSGVTHFVTDEEDPAGIIRAFRDRMAPGSHLLLSQAVAESAPEAMAQLKASTAGSPAQPTFRTHDQVLALFDGFDLVEPGLVPVQDWRPDLEEPPTSLRVEGGVGVLR</sequence>
<evidence type="ECO:0000313" key="2">
    <source>
        <dbReference type="Proteomes" id="UP000616724"/>
    </source>
</evidence>
<dbReference type="Pfam" id="PF04672">
    <property type="entry name" value="Methyltransf_19"/>
    <property type="match status" value="1"/>
</dbReference>
<comment type="caution">
    <text evidence="1">The sequence shown here is derived from an EMBL/GenBank/DDBJ whole genome shotgun (WGS) entry which is preliminary data.</text>
</comment>
<evidence type="ECO:0000313" key="1">
    <source>
        <dbReference type="EMBL" id="GIH79942.1"/>
    </source>
</evidence>
<dbReference type="PIRSF" id="PIRSF017393">
    <property type="entry name" value="MTase_SAV2177"/>
    <property type="match status" value="1"/>
</dbReference>
<dbReference type="Gene3D" id="3.40.50.150">
    <property type="entry name" value="Vaccinia Virus protein VP39"/>
    <property type="match status" value="1"/>
</dbReference>
<evidence type="ECO:0008006" key="3">
    <source>
        <dbReference type="Google" id="ProtNLM"/>
    </source>
</evidence>
<gene>
    <name evidence="1" type="ORF">Plo01_63710</name>
</gene>
<dbReference type="InterPro" id="IPR029063">
    <property type="entry name" value="SAM-dependent_MTases_sf"/>
</dbReference>
<organism evidence="1 2">
    <name type="scientific">Planobispora longispora</name>
    <dbReference type="NCBI Taxonomy" id="28887"/>
    <lineage>
        <taxon>Bacteria</taxon>
        <taxon>Bacillati</taxon>
        <taxon>Actinomycetota</taxon>
        <taxon>Actinomycetes</taxon>
        <taxon>Streptosporangiales</taxon>
        <taxon>Streptosporangiaceae</taxon>
        <taxon>Planobispora</taxon>
    </lineage>
</organism>
<protein>
    <recommendedName>
        <fullName evidence="3">S-adenosyl methyltransferase</fullName>
    </recommendedName>
</protein>
<name>A0A8J3RQI5_9ACTN</name>
<keyword evidence="2" id="KW-1185">Reference proteome</keyword>
<dbReference type="RefSeq" id="WP_203894381.1">
    <property type="nucleotide sequence ID" value="NZ_BOOH01000052.1"/>
</dbReference>
<dbReference type="EMBL" id="BOOH01000052">
    <property type="protein sequence ID" value="GIH79942.1"/>
    <property type="molecule type" value="Genomic_DNA"/>
</dbReference>
<dbReference type="InterPro" id="IPR006764">
    <property type="entry name" value="SAM_dep_MeTrfase_SAV2177_type"/>
</dbReference>
<dbReference type="Proteomes" id="UP000616724">
    <property type="component" value="Unassembled WGS sequence"/>
</dbReference>
<proteinExistence type="predicted"/>
<accession>A0A8J3RQI5</accession>
<reference evidence="1 2" key="1">
    <citation type="submission" date="2021-01" db="EMBL/GenBank/DDBJ databases">
        <title>Whole genome shotgun sequence of Planobispora longispora NBRC 13918.</title>
        <authorList>
            <person name="Komaki H."/>
            <person name="Tamura T."/>
        </authorList>
    </citation>
    <scope>NUCLEOTIDE SEQUENCE [LARGE SCALE GENOMIC DNA]</scope>
    <source>
        <strain evidence="1 2">NBRC 13918</strain>
    </source>
</reference>
<dbReference type="AlphaFoldDB" id="A0A8J3RQI5"/>